<evidence type="ECO:0000313" key="2">
    <source>
        <dbReference type="Proteomes" id="UP000830375"/>
    </source>
</evidence>
<dbReference type="PANTHER" id="PTHR34488">
    <property type="entry name" value="SI:CH211-245H14.1-RELATED"/>
    <property type="match status" value="1"/>
</dbReference>
<reference evidence="1 2" key="1">
    <citation type="submission" date="2022-01" db="EMBL/GenBank/DDBJ databases">
        <title>A high-quality chromosome-level genome assembly of rohu carp, Labeo rohita.</title>
        <authorList>
            <person name="Arick M.A. II"/>
            <person name="Hsu C.-Y."/>
            <person name="Magbanua Z."/>
            <person name="Pechanova O."/>
            <person name="Grover C."/>
            <person name="Miller E."/>
            <person name="Thrash A."/>
            <person name="Ezzel L."/>
            <person name="Alam S."/>
            <person name="Benzie J."/>
            <person name="Hamilton M."/>
            <person name="Karsi A."/>
            <person name="Lawrence M.L."/>
            <person name="Peterson D.G."/>
        </authorList>
    </citation>
    <scope>NUCLEOTIDE SEQUENCE [LARGE SCALE GENOMIC DNA]</scope>
    <source>
        <strain evidence="2">BAU-BD-2019</strain>
        <tissue evidence="1">Blood</tissue>
    </source>
</reference>
<dbReference type="EMBL" id="JACTAM010000005">
    <property type="protein sequence ID" value="KAI2664534.1"/>
    <property type="molecule type" value="Genomic_DNA"/>
</dbReference>
<sequence length="138" mass="15729">MEHAIDDLKKKLKKSGLKEVSSPDGCHFILFFCPIISRAGTDIDNALKYLDQVKASRPVIMVVLHFTNDPEKTILDSNNVIKRENLYAVDCLFNDLELLECEKNLNAINKIVQDSKSEVGLLITMPFTQIVMVCFHRY</sequence>
<keyword evidence="2" id="KW-1185">Reference proteome</keyword>
<accession>A0ABQ8MNW6</accession>
<gene>
    <name evidence="1" type="ORF">H4Q32_002766</name>
</gene>
<dbReference type="PANTHER" id="PTHR34488:SF1">
    <property type="entry name" value="SI:CH211-245H14.1-RELATED"/>
    <property type="match status" value="1"/>
</dbReference>
<proteinExistence type="predicted"/>
<dbReference type="Proteomes" id="UP000830375">
    <property type="component" value="Unassembled WGS sequence"/>
</dbReference>
<organism evidence="1 2">
    <name type="scientific">Labeo rohita</name>
    <name type="common">Indian major carp</name>
    <name type="synonym">Cyprinus rohita</name>
    <dbReference type="NCBI Taxonomy" id="84645"/>
    <lineage>
        <taxon>Eukaryota</taxon>
        <taxon>Metazoa</taxon>
        <taxon>Chordata</taxon>
        <taxon>Craniata</taxon>
        <taxon>Vertebrata</taxon>
        <taxon>Euteleostomi</taxon>
        <taxon>Actinopterygii</taxon>
        <taxon>Neopterygii</taxon>
        <taxon>Teleostei</taxon>
        <taxon>Ostariophysi</taxon>
        <taxon>Cypriniformes</taxon>
        <taxon>Cyprinidae</taxon>
        <taxon>Labeoninae</taxon>
        <taxon>Labeonini</taxon>
        <taxon>Labeo</taxon>
    </lineage>
</organism>
<evidence type="ECO:0000313" key="1">
    <source>
        <dbReference type="EMBL" id="KAI2664534.1"/>
    </source>
</evidence>
<protein>
    <submittedName>
        <fullName evidence="1">Mannitol-specific phosphotransferase enzyme IIA component</fullName>
    </submittedName>
</protein>
<name>A0ABQ8MNW6_LABRO</name>
<comment type="caution">
    <text evidence="1">The sequence shown here is derived from an EMBL/GenBank/DDBJ whole genome shotgun (WGS) entry which is preliminary data.</text>
</comment>